<evidence type="ECO:0008006" key="4">
    <source>
        <dbReference type="Google" id="ProtNLM"/>
    </source>
</evidence>
<keyword evidence="3" id="KW-1185">Reference proteome</keyword>
<dbReference type="AlphaFoldDB" id="A0AAW9ADS8"/>
<feature type="signal peptide" evidence="1">
    <location>
        <begin position="1"/>
        <end position="17"/>
    </location>
</feature>
<dbReference type="Proteomes" id="UP001271648">
    <property type="component" value="Unassembled WGS sequence"/>
</dbReference>
<feature type="chain" id="PRO_5043622873" description="Lipoprotein" evidence="1">
    <location>
        <begin position="18"/>
        <end position="201"/>
    </location>
</feature>
<sequence>MKKLSIMVSILFLAACSAETITDERAKPEANVVKVSEKAVQPVEAEEQEYIKISKDNAPKLWSDADVQLWKYVMDFSLSEELGYKQEITNWRKVEDEFDKSLSSPNQTWENPGKLLLAFMTDVEVSNYLGQEIWEVNTRIEFLDENNALGYIMSYGFFDDSTAGYDTKLKMKKENGYWYIESAEERDHCSRGIGEKSGFCL</sequence>
<proteinExistence type="predicted"/>
<comment type="caution">
    <text evidence="2">The sequence shown here is derived from an EMBL/GenBank/DDBJ whole genome shotgun (WGS) entry which is preliminary data.</text>
</comment>
<protein>
    <recommendedName>
        <fullName evidence="4">Lipoprotein</fullName>
    </recommendedName>
</protein>
<gene>
    <name evidence="2" type="ORF">QTL97_15590</name>
</gene>
<dbReference type="EMBL" id="JAUBDJ010000012">
    <property type="protein sequence ID" value="MDW0118354.1"/>
    <property type="molecule type" value="Genomic_DNA"/>
</dbReference>
<evidence type="ECO:0000313" key="2">
    <source>
        <dbReference type="EMBL" id="MDW0118354.1"/>
    </source>
</evidence>
<evidence type="ECO:0000256" key="1">
    <source>
        <dbReference type="SAM" id="SignalP"/>
    </source>
</evidence>
<organism evidence="2 3">
    <name type="scientific">Sporosarcina thermotolerans</name>
    <dbReference type="NCBI Taxonomy" id="633404"/>
    <lineage>
        <taxon>Bacteria</taxon>
        <taxon>Bacillati</taxon>
        <taxon>Bacillota</taxon>
        <taxon>Bacilli</taxon>
        <taxon>Bacillales</taxon>
        <taxon>Caryophanaceae</taxon>
        <taxon>Sporosarcina</taxon>
    </lineage>
</organism>
<evidence type="ECO:0000313" key="3">
    <source>
        <dbReference type="Proteomes" id="UP001271648"/>
    </source>
</evidence>
<name>A0AAW9ADS8_9BACL</name>
<dbReference type="PROSITE" id="PS51257">
    <property type="entry name" value="PROKAR_LIPOPROTEIN"/>
    <property type="match status" value="1"/>
</dbReference>
<keyword evidence="1" id="KW-0732">Signal</keyword>
<accession>A0AAW9ADS8</accession>
<dbReference type="RefSeq" id="WP_283734117.1">
    <property type="nucleotide sequence ID" value="NZ_CP125968.1"/>
</dbReference>
<reference evidence="2 3" key="1">
    <citation type="submission" date="2023-06" db="EMBL/GenBank/DDBJ databases">
        <title>Sporosarcina sp. nov., isolated from Korean traditional fermented seafood 'Jeotgal'.</title>
        <authorList>
            <person name="Yang A.I."/>
            <person name="Shin N.-R."/>
        </authorList>
    </citation>
    <scope>NUCLEOTIDE SEQUENCE [LARGE SCALE GENOMIC DNA]</scope>
    <source>
        <strain evidence="2 3">KCTC43456</strain>
    </source>
</reference>